<evidence type="ECO:0000256" key="1">
    <source>
        <dbReference type="ARBA" id="ARBA00022967"/>
    </source>
</evidence>
<dbReference type="SUPFAM" id="SSF56784">
    <property type="entry name" value="HAD-like"/>
    <property type="match status" value="1"/>
</dbReference>
<organism evidence="2 3">
    <name type="scientific">Candidatus Methanoperedens nitratireducens</name>
    <dbReference type="NCBI Taxonomy" id="1392998"/>
    <lineage>
        <taxon>Archaea</taxon>
        <taxon>Methanobacteriati</taxon>
        <taxon>Methanobacteriota</taxon>
        <taxon>Stenosarchaea group</taxon>
        <taxon>Methanomicrobia</taxon>
        <taxon>Methanosarcinales</taxon>
        <taxon>ANME-2 cluster</taxon>
        <taxon>Candidatus Methanoperedentaceae</taxon>
        <taxon>Candidatus Methanoperedens</taxon>
    </lineage>
</organism>
<name>A0A284VQI7_9EURY</name>
<dbReference type="GO" id="GO:0005507">
    <property type="term" value="F:copper ion binding"/>
    <property type="evidence" value="ECO:0007669"/>
    <property type="project" value="TreeGrafter"/>
</dbReference>
<dbReference type="Proteomes" id="UP000218615">
    <property type="component" value="Unassembled WGS sequence"/>
</dbReference>
<gene>
    <name evidence="2" type="ORF">MNV_40014</name>
</gene>
<proteinExistence type="predicted"/>
<keyword evidence="3" id="KW-1185">Reference proteome</keyword>
<dbReference type="RefSeq" id="WP_143311759.1">
    <property type="nucleotide sequence ID" value="NZ_FZMP01000185.1"/>
</dbReference>
<accession>A0A284VQI7</accession>
<dbReference type="Pfam" id="PF00702">
    <property type="entry name" value="Hydrolase"/>
    <property type="match status" value="1"/>
</dbReference>
<evidence type="ECO:0000313" key="3">
    <source>
        <dbReference type="Proteomes" id="UP000218615"/>
    </source>
</evidence>
<keyword evidence="2" id="KW-0378">Hydrolase</keyword>
<dbReference type="OrthoDB" id="146001at2157"/>
<keyword evidence="1" id="KW-1278">Translocase</keyword>
<dbReference type="GO" id="GO:0016787">
    <property type="term" value="F:hydrolase activity"/>
    <property type="evidence" value="ECO:0007669"/>
    <property type="project" value="UniProtKB-KW"/>
</dbReference>
<dbReference type="PANTHER" id="PTHR43520:SF8">
    <property type="entry name" value="P-TYPE CU(+) TRANSPORTER"/>
    <property type="match status" value="1"/>
</dbReference>
<reference evidence="3" key="1">
    <citation type="submission" date="2017-06" db="EMBL/GenBank/DDBJ databases">
        <authorList>
            <person name="Cremers G."/>
        </authorList>
    </citation>
    <scope>NUCLEOTIDE SEQUENCE [LARGE SCALE GENOMIC DNA]</scope>
</reference>
<dbReference type="GO" id="GO:0043682">
    <property type="term" value="F:P-type divalent copper transporter activity"/>
    <property type="evidence" value="ECO:0007669"/>
    <property type="project" value="TreeGrafter"/>
</dbReference>
<dbReference type="GO" id="GO:0055070">
    <property type="term" value="P:copper ion homeostasis"/>
    <property type="evidence" value="ECO:0007669"/>
    <property type="project" value="TreeGrafter"/>
</dbReference>
<protein>
    <submittedName>
        <fullName evidence="2">Haloacid dehalogenase domain protein hydrolase</fullName>
    </submittedName>
</protein>
<dbReference type="PANTHER" id="PTHR43520">
    <property type="entry name" value="ATP7, ISOFORM B"/>
    <property type="match status" value="1"/>
</dbReference>
<dbReference type="Gene3D" id="3.40.50.1000">
    <property type="entry name" value="HAD superfamily/HAD-like"/>
    <property type="match status" value="1"/>
</dbReference>
<dbReference type="STRING" id="1392998.ANME2D_01353"/>
<evidence type="ECO:0000313" key="2">
    <source>
        <dbReference type="EMBL" id="SNQ61546.1"/>
    </source>
</evidence>
<dbReference type="InterPro" id="IPR036412">
    <property type="entry name" value="HAD-like_sf"/>
</dbReference>
<dbReference type="InterPro" id="IPR023214">
    <property type="entry name" value="HAD_sf"/>
</dbReference>
<dbReference type="GO" id="GO:0016020">
    <property type="term" value="C:membrane"/>
    <property type="evidence" value="ECO:0007669"/>
    <property type="project" value="TreeGrafter"/>
</dbReference>
<dbReference type="EMBL" id="FZMP01000185">
    <property type="protein sequence ID" value="SNQ61546.1"/>
    <property type="molecule type" value="Genomic_DNA"/>
</dbReference>
<dbReference type="AlphaFoldDB" id="A0A284VQI7"/>
<sequence>MKIAVVFDSAGTLLRMYRVAKNIKTGEYLHELVSTEFVGKKPYCAILVMQVDSNKLVNCPPNMLISDFIRKYNIDIEVGCSRALIDKATAEAVVGNDTTSTMKDLQDVMAAVKSKCKDIFYMGVGLIIDVETNSIPYVICTGGKVYSNTPLVIRTLTEKNVGIYIASGDSMRNLSALAMNVCLPLQCVFEIATPKKKEEIVKSLKQQYDKVIMVGDGINDVLAMRAADLGVLSIQQTGKCPTGLCEEADMVIRDIKEIIGIIEKYF</sequence>